<sequence length="118" mass="13353">MHTKQLNNEGLMPDSGAHVARLESKLKKIKNSNQSTKVTGKSLVASLNEFNQIYMQVYMKNGQRSDVTEQNSILLETVSSTYLERRLLPEQPISTEETQSLIENDILSNTITKPEDRS</sequence>
<feature type="compositionally biased region" description="Polar residues" evidence="1">
    <location>
        <begin position="92"/>
        <end position="112"/>
    </location>
</feature>
<protein>
    <submittedName>
        <fullName evidence="2">Uncharacterized protein</fullName>
    </submittedName>
</protein>
<dbReference type="InterPro" id="IPR028039">
    <property type="entry name" value="CCDC32"/>
</dbReference>
<dbReference type="EMBL" id="CAJNOC010003043">
    <property type="protein sequence ID" value="CAF0964983.1"/>
    <property type="molecule type" value="Genomic_DNA"/>
</dbReference>
<organism evidence="2 3">
    <name type="scientific">Brachionus calyciflorus</name>
    <dbReference type="NCBI Taxonomy" id="104777"/>
    <lineage>
        <taxon>Eukaryota</taxon>
        <taxon>Metazoa</taxon>
        <taxon>Spiralia</taxon>
        <taxon>Gnathifera</taxon>
        <taxon>Rotifera</taxon>
        <taxon>Eurotatoria</taxon>
        <taxon>Monogononta</taxon>
        <taxon>Pseudotrocha</taxon>
        <taxon>Ploima</taxon>
        <taxon>Brachionidae</taxon>
        <taxon>Brachionus</taxon>
    </lineage>
</organism>
<evidence type="ECO:0000256" key="1">
    <source>
        <dbReference type="SAM" id="MobiDB-lite"/>
    </source>
</evidence>
<dbReference type="Proteomes" id="UP000663879">
    <property type="component" value="Unassembled WGS sequence"/>
</dbReference>
<name>A0A814E7J7_9BILA</name>
<evidence type="ECO:0000313" key="3">
    <source>
        <dbReference type="Proteomes" id="UP000663879"/>
    </source>
</evidence>
<evidence type="ECO:0000313" key="2">
    <source>
        <dbReference type="EMBL" id="CAF0964983.1"/>
    </source>
</evidence>
<accession>A0A814E7J7</accession>
<dbReference type="AlphaFoldDB" id="A0A814E7J7"/>
<dbReference type="PANTHER" id="PTHR31800">
    <property type="entry name" value="COILED-COIL DOMAIN-CONTAINING PROTEIN 32"/>
    <property type="match status" value="1"/>
</dbReference>
<dbReference type="OrthoDB" id="5982503at2759"/>
<reference evidence="2" key="1">
    <citation type="submission" date="2021-02" db="EMBL/GenBank/DDBJ databases">
        <authorList>
            <person name="Nowell W R."/>
        </authorList>
    </citation>
    <scope>NUCLEOTIDE SEQUENCE</scope>
    <source>
        <strain evidence="2">Ploen Becks lab</strain>
    </source>
</reference>
<gene>
    <name evidence="2" type="ORF">OXX778_LOCUS14618</name>
</gene>
<dbReference type="PANTHER" id="PTHR31800:SF1">
    <property type="entry name" value="COILED-COIL DOMAIN-CONTAINING PROTEIN 32"/>
    <property type="match status" value="1"/>
</dbReference>
<dbReference type="Pfam" id="PF14989">
    <property type="entry name" value="CCDC32"/>
    <property type="match status" value="1"/>
</dbReference>
<keyword evidence="3" id="KW-1185">Reference proteome</keyword>
<proteinExistence type="predicted"/>
<feature type="region of interest" description="Disordered" evidence="1">
    <location>
        <begin position="90"/>
        <end position="118"/>
    </location>
</feature>
<comment type="caution">
    <text evidence="2">The sequence shown here is derived from an EMBL/GenBank/DDBJ whole genome shotgun (WGS) entry which is preliminary data.</text>
</comment>
<dbReference type="GO" id="GO:0044782">
    <property type="term" value="P:cilium organization"/>
    <property type="evidence" value="ECO:0007669"/>
    <property type="project" value="TreeGrafter"/>
</dbReference>